<reference evidence="5 6" key="1">
    <citation type="submission" date="2019-09" db="EMBL/GenBank/DDBJ databases">
        <authorList>
            <person name="Feng G."/>
        </authorList>
    </citation>
    <scope>NUCLEOTIDE SEQUENCE [LARGE SCALE GENOMIC DNA]</scope>
    <source>
        <strain evidence="4 5">KACC 19283</strain>
        <strain evidence="3 6">KACC 19284</strain>
    </source>
</reference>
<comment type="caution">
    <text evidence="4">The sequence shown here is derived from an EMBL/GenBank/DDBJ whole genome shotgun (WGS) entry which is preliminary data.</text>
</comment>
<accession>A0A5J5IBA6</accession>
<organism evidence="4 5">
    <name type="scientific">Sphingobium limneticum</name>
    <dbReference type="NCBI Taxonomy" id="1007511"/>
    <lineage>
        <taxon>Bacteria</taxon>
        <taxon>Pseudomonadati</taxon>
        <taxon>Pseudomonadota</taxon>
        <taxon>Alphaproteobacteria</taxon>
        <taxon>Sphingomonadales</taxon>
        <taxon>Sphingomonadaceae</taxon>
        <taxon>Sphingobium</taxon>
    </lineage>
</organism>
<evidence type="ECO:0000256" key="1">
    <source>
        <dbReference type="SAM" id="SignalP"/>
    </source>
</evidence>
<keyword evidence="6" id="KW-1185">Reference proteome</keyword>
<dbReference type="InterPro" id="IPR041238">
    <property type="entry name" value="Rap1a"/>
</dbReference>
<dbReference type="EMBL" id="VYQA01000002">
    <property type="protein sequence ID" value="KAA9032920.1"/>
    <property type="molecule type" value="Genomic_DNA"/>
</dbReference>
<feature type="chain" id="PRO_5023821865" description="Rap1a immunity protein domain-containing protein" evidence="1">
    <location>
        <begin position="26"/>
        <end position="136"/>
    </location>
</feature>
<dbReference type="Proteomes" id="UP000326364">
    <property type="component" value="Unassembled WGS sequence"/>
</dbReference>
<dbReference type="Pfam" id="PF18602">
    <property type="entry name" value="Rap1a"/>
    <property type="match status" value="1"/>
</dbReference>
<dbReference type="Proteomes" id="UP000325933">
    <property type="component" value="Unassembled WGS sequence"/>
</dbReference>
<dbReference type="EMBL" id="VYQB01000002">
    <property type="protein sequence ID" value="KAA9020595.1"/>
    <property type="molecule type" value="Genomic_DNA"/>
</dbReference>
<keyword evidence="1" id="KW-0732">Signal</keyword>
<evidence type="ECO:0000313" key="4">
    <source>
        <dbReference type="EMBL" id="KAA9032920.1"/>
    </source>
</evidence>
<evidence type="ECO:0000259" key="2">
    <source>
        <dbReference type="Pfam" id="PF18602"/>
    </source>
</evidence>
<feature type="signal peptide" evidence="1">
    <location>
        <begin position="1"/>
        <end position="25"/>
    </location>
</feature>
<name>A0A5J5IBA6_9SPHN</name>
<sequence length="136" mass="14741">MSMHPRLFRCAILAAAALFPAAANAGFYSGDELYAACTADKNGKDYFERSYECLGYISGAVDAFNTTREANNLKSCLPGGVTINELRTTTVNNLSKNPIDRKKSASSQVFAATRKAWPCATPKKAPAKKKAARKKR</sequence>
<evidence type="ECO:0000313" key="5">
    <source>
        <dbReference type="Proteomes" id="UP000325933"/>
    </source>
</evidence>
<gene>
    <name evidence="4" type="ORF">F4U95_02655</name>
    <name evidence="3" type="ORF">F4U96_02655</name>
</gene>
<dbReference type="RefSeq" id="WP_150424477.1">
    <property type="nucleotide sequence ID" value="NZ_VYQA01000002.1"/>
</dbReference>
<evidence type="ECO:0000313" key="3">
    <source>
        <dbReference type="EMBL" id="KAA9020595.1"/>
    </source>
</evidence>
<dbReference type="Gene3D" id="1.10.890.40">
    <property type="match status" value="1"/>
</dbReference>
<proteinExistence type="predicted"/>
<feature type="domain" description="Rap1a immunity protein" evidence="2">
    <location>
        <begin position="29"/>
        <end position="119"/>
    </location>
</feature>
<dbReference type="AlphaFoldDB" id="A0A5J5IBA6"/>
<protein>
    <recommendedName>
        <fullName evidence="2">Rap1a immunity protein domain-containing protein</fullName>
    </recommendedName>
</protein>
<evidence type="ECO:0000313" key="6">
    <source>
        <dbReference type="Proteomes" id="UP000326364"/>
    </source>
</evidence>